<protein>
    <submittedName>
        <fullName evidence="5">Uncharacterized protein</fullName>
    </submittedName>
</protein>
<proteinExistence type="predicted"/>
<dbReference type="InterPro" id="IPR036611">
    <property type="entry name" value="Trigger_fac_ribosome-bd_sf"/>
</dbReference>
<evidence type="ECO:0000313" key="5">
    <source>
        <dbReference type="EMBL" id="PIR02571.1"/>
    </source>
</evidence>
<dbReference type="InterPro" id="IPR037041">
    <property type="entry name" value="Trigger_fac_C_sf"/>
</dbReference>
<comment type="caution">
    <text evidence="5">The sequence shown here is derived from an EMBL/GenBank/DDBJ whole genome shotgun (WGS) entry which is preliminary data.</text>
</comment>
<dbReference type="InterPro" id="IPR008881">
    <property type="entry name" value="Trigger_fac_ribosome-bd_bac"/>
</dbReference>
<dbReference type="InterPro" id="IPR008880">
    <property type="entry name" value="Trigger_fac_C"/>
</dbReference>
<dbReference type="Pfam" id="PF05698">
    <property type="entry name" value="Trigger_C"/>
    <property type="match status" value="1"/>
</dbReference>
<dbReference type="GO" id="GO:0003755">
    <property type="term" value="F:peptidyl-prolyl cis-trans isomerase activity"/>
    <property type="evidence" value="ECO:0007669"/>
    <property type="project" value="UniProtKB-KW"/>
</dbReference>
<feature type="domain" description="Trigger factor C-terminal" evidence="4">
    <location>
        <begin position="174"/>
        <end position="331"/>
    </location>
</feature>
<dbReference type="SUPFAM" id="SSF102735">
    <property type="entry name" value="Trigger factor ribosome-binding domain"/>
    <property type="match status" value="1"/>
</dbReference>
<organism evidence="5 6">
    <name type="scientific">Candidatus Nealsonbacteria bacterium CG11_big_fil_rev_8_21_14_0_20_35_11</name>
    <dbReference type="NCBI Taxonomy" id="1974713"/>
    <lineage>
        <taxon>Bacteria</taxon>
        <taxon>Candidatus Nealsoniibacteriota</taxon>
    </lineage>
</organism>
<accession>A0A2H0N126</accession>
<evidence type="ECO:0000256" key="1">
    <source>
        <dbReference type="ARBA" id="ARBA00023110"/>
    </source>
</evidence>
<feature type="domain" description="Trigger factor ribosome-binding bacterial" evidence="3">
    <location>
        <begin position="1"/>
        <end position="145"/>
    </location>
</feature>
<dbReference type="Proteomes" id="UP000231139">
    <property type="component" value="Unassembled WGS sequence"/>
</dbReference>
<keyword evidence="2" id="KW-0413">Isomerase</keyword>
<evidence type="ECO:0000259" key="3">
    <source>
        <dbReference type="Pfam" id="PF05697"/>
    </source>
</evidence>
<name>A0A2H0N126_9BACT</name>
<reference evidence="5 6" key="1">
    <citation type="submission" date="2017-09" db="EMBL/GenBank/DDBJ databases">
        <title>Depth-based differentiation of microbial function through sediment-hosted aquifers and enrichment of novel symbionts in the deep terrestrial subsurface.</title>
        <authorList>
            <person name="Probst A.J."/>
            <person name="Ladd B."/>
            <person name="Jarett J.K."/>
            <person name="Geller-Mcgrath D.E."/>
            <person name="Sieber C.M."/>
            <person name="Emerson J.B."/>
            <person name="Anantharaman K."/>
            <person name="Thomas B.C."/>
            <person name="Malmstrom R."/>
            <person name="Stieglmeier M."/>
            <person name="Klingl A."/>
            <person name="Woyke T."/>
            <person name="Ryan C.M."/>
            <person name="Banfield J.F."/>
        </authorList>
    </citation>
    <scope>NUCLEOTIDE SEQUENCE [LARGE SCALE GENOMIC DNA]</scope>
    <source>
        <strain evidence="5">CG11_big_fil_rev_8_21_14_0_20_35_11</strain>
    </source>
</reference>
<keyword evidence="1" id="KW-0697">Rotamase</keyword>
<dbReference type="Pfam" id="PF05697">
    <property type="entry name" value="Trigger_N"/>
    <property type="match status" value="1"/>
</dbReference>
<dbReference type="SUPFAM" id="SSF109998">
    <property type="entry name" value="Triger factor/SurA peptide-binding domain-like"/>
    <property type="match status" value="1"/>
</dbReference>
<evidence type="ECO:0000259" key="4">
    <source>
        <dbReference type="Pfam" id="PF05698"/>
    </source>
</evidence>
<dbReference type="GO" id="GO:0006457">
    <property type="term" value="P:protein folding"/>
    <property type="evidence" value="ECO:0007669"/>
    <property type="project" value="InterPro"/>
</dbReference>
<evidence type="ECO:0000313" key="6">
    <source>
        <dbReference type="Proteomes" id="UP000231139"/>
    </source>
</evidence>
<gene>
    <name evidence="5" type="ORF">COV62_01125</name>
</gene>
<evidence type="ECO:0000256" key="2">
    <source>
        <dbReference type="ARBA" id="ARBA00023235"/>
    </source>
</evidence>
<dbReference type="Gene3D" id="3.30.70.1050">
    <property type="entry name" value="Trigger factor ribosome-binding domain"/>
    <property type="match status" value="1"/>
</dbReference>
<dbReference type="InterPro" id="IPR027304">
    <property type="entry name" value="Trigger_fact/SurA_dom_sf"/>
</dbReference>
<dbReference type="GO" id="GO:0015031">
    <property type="term" value="P:protein transport"/>
    <property type="evidence" value="ECO:0007669"/>
    <property type="project" value="InterPro"/>
</dbReference>
<dbReference type="Gene3D" id="1.10.3120.10">
    <property type="entry name" value="Trigger factor, C-terminal domain"/>
    <property type="match status" value="1"/>
</dbReference>
<dbReference type="AlphaFoldDB" id="A0A2H0N126"/>
<dbReference type="EMBL" id="PCWK01000026">
    <property type="protein sequence ID" value="PIR02571.1"/>
    <property type="molecule type" value="Genomic_DNA"/>
</dbReference>
<sequence length="333" mass="39062">MVFSIQKLSPAKIKIEIEQLWEEFVKFYDKAILDSGKDLEIAGFRKGQAPKEIIERNLDPSKVLVEAAQNCIQDLWPKIILEKNIEAISEPKIEILKLAKGNPLAFSAEVEILPEIKLPDYKTIAKDIEKKEIKVEEKEINDTLNWLYRSRKDSQKFSEINDQWAQSFGGFKNLGELKASIYQGIMVEKEIAEKQRQREEVLEKIAQSMETEVPSILIEREKRQLIDNLKKQIARQLKISFQEYLSRVKKTEKDIEDDFQKIAQKRVKNFLILREIAKQEKISVSEEEKEVRMNEILKQEPGKSEEKKVDIEKLKLYIEDEIKQEKTFQLLNL</sequence>